<sequence>MSDQGMGKSVLRKEDHRFITGQGTYTDDIKQPNQLYAYFLRSPVAHAILKSISTTKAEGSDGVVAVYTGKDTDAALPCGWETPTKEGTPPMAEPPWPIFAQEKIRFVGELLAIVIAESINQAKDACELIEYDYDELEAVVSPLKAQQDGAPQIWEDIANNQCFDWELGDKEATEKAFGEAKHHVKIELTNNRLVPNAMEPRSYIGMYDKGKDQYTLYTTTQLPHIIRMLVCGVLGLEEQKVRVISLDVGGGFGSKAFHYAEESAVTWVAGKLARPIKWTSERSEAFISDRHGRDHITTAEVAMDSDGNFLAMRVDTLAALGGYLSGSGPAIPTFFYGPLIPGPYKTPNIYCNVKGIFTNTVPVDAYRGAGRPEATYVTERLVEAAARTIGIDAIELRKKNFIQPDQFPYASPGTLTYDSGNYQATLDSALQAIDYKNFEKRKEKSRNIGKYRGLGISCYIEACGVAPSKVTLEAGGRGGYYESATVRVNPTGSVSVFIGSHSHGQGHETVFSQIVHEKLGVPFESVDIVHGDTGRIPFGVGTVGSRSLAVGGAALVKSLEKIINKGKNIAAHLLESSVDEIIFENGEFSIENSNKFVSLGDVIGAAYVPGNYPIERLEPGLEETSFYDPPNLTFPAGAHICEVEIDPETGQTKIENYCVSDDFGIIINPMIVEGQVHGGVAQGIGQAMLENCVYEEETAQLLNGSFMDYTMPRADSVPHMIVKTEVTPCVHGLGVKGCGEAGAIAAPPAVIHAIIDALKDLGVKDFEMPATPDKVWKAIQSSQNN</sequence>
<dbReference type="SMART" id="SM01008">
    <property type="entry name" value="Ald_Xan_dh_C"/>
    <property type="match status" value="1"/>
</dbReference>
<evidence type="ECO:0000259" key="3">
    <source>
        <dbReference type="SMART" id="SM01008"/>
    </source>
</evidence>
<accession>A0A381P1U3</accession>
<dbReference type="GO" id="GO:0005506">
    <property type="term" value="F:iron ion binding"/>
    <property type="evidence" value="ECO:0007669"/>
    <property type="project" value="InterPro"/>
</dbReference>
<dbReference type="PANTHER" id="PTHR11908">
    <property type="entry name" value="XANTHINE DEHYDROGENASE"/>
    <property type="match status" value="1"/>
</dbReference>
<reference evidence="4" key="1">
    <citation type="submission" date="2018-05" db="EMBL/GenBank/DDBJ databases">
        <authorList>
            <person name="Lanie J.A."/>
            <person name="Ng W.-L."/>
            <person name="Kazmierczak K.M."/>
            <person name="Andrzejewski T.M."/>
            <person name="Davidsen T.M."/>
            <person name="Wayne K.J."/>
            <person name="Tettelin H."/>
            <person name="Glass J.I."/>
            <person name="Rusch D."/>
            <person name="Podicherti R."/>
            <person name="Tsui H.-C.T."/>
            <person name="Winkler M.E."/>
        </authorList>
    </citation>
    <scope>NUCLEOTIDE SEQUENCE</scope>
</reference>
<organism evidence="4">
    <name type="scientific">marine metagenome</name>
    <dbReference type="NCBI Taxonomy" id="408172"/>
    <lineage>
        <taxon>unclassified sequences</taxon>
        <taxon>metagenomes</taxon>
        <taxon>ecological metagenomes</taxon>
    </lineage>
</organism>
<dbReference type="PANTHER" id="PTHR11908:SF132">
    <property type="entry name" value="ALDEHYDE OXIDASE 1-RELATED"/>
    <property type="match status" value="1"/>
</dbReference>
<evidence type="ECO:0000256" key="1">
    <source>
        <dbReference type="ARBA" id="ARBA00022505"/>
    </source>
</evidence>
<dbReference type="InterPro" id="IPR046867">
    <property type="entry name" value="AldOxase/xan_DH_MoCoBD2"/>
</dbReference>
<dbReference type="Pfam" id="PF20256">
    <property type="entry name" value="MoCoBD_2"/>
    <property type="match status" value="1"/>
</dbReference>
<dbReference type="InterPro" id="IPR008274">
    <property type="entry name" value="AldOxase/xan_DH_MoCoBD1"/>
</dbReference>
<dbReference type="Gene3D" id="3.90.1170.50">
    <property type="entry name" value="Aldehyde oxidase/xanthine dehydrogenase, a/b hammerhead"/>
    <property type="match status" value="1"/>
</dbReference>
<dbReference type="InterPro" id="IPR016208">
    <property type="entry name" value="Ald_Oxase/xanthine_DH-like"/>
</dbReference>
<keyword evidence="2" id="KW-0560">Oxidoreductase</keyword>
<dbReference type="SUPFAM" id="SSF54665">
    <property type="entry name" value="CO dehydrogenase molybdoprotein N-domain-like"/>
    <property type="match status" value="1"/>
</dbReference>
<protein>
    <recommendedName>
        <fullName evidence="3">Aldehyde oxidase/xanthine dehydrogenase a/b hammerhead domain-containing protein</fullName>
    </recommendedName>
</protein>
<feature type="domain" description="Aldehyde oxidase/xanthine dehydrogenase a/b hammerhead" evidence="3">
    <location>
        <begin position="20"/>
        <end position="137"/>
    </location>
</feature>
<evidence type="ECO:0000313" key="4">
    <source>
        <dbReference type="EMBL" id="SUZ59643.1"/>
    </source>
</evidence>
<keyword evidence="1" id="KW-0500">Molybdenum</keyword>
<dbReference type="InterPro" id="IPR036856">
    <property type="entry name" value="Ald_Oxase/Xan_DH_a/b_sf"/>
</dbReference>
<dbReference type="Pfam" id="PF01315">
    <property type="entry name" value="Ald_Xan_dh_C"/>
    <property type="match status" value="1"/>
</dbReference>
<dbReference type="GO" id="GO:0016491">
    <property type="term" value="F:oxidoreductase activity"/>
    <property type="evidence" value="ECO:0007669"/>
    <property type="project" value="UniProtKB-KW"/>
</dbReference>
<dbReference type="EMBL" id="UINC01000689">
    <property type="protein sequence ID" value="SUZ59643.1"/>
    <property type="molecule type" value="Genomic_DNA"/>
</dbReference>
<dbReference type="Gene3D" id="3.30.365.10">
    <property type="entry name" value="Aldehyde oxidase/xanthine dehydrogenase, molybdopterin binding domain"/>
    <property type="match status" value="4"/>
</dbReference>
<gene>
    <name evidence="4" type="ORF">METZ01_LOCUS12497</name>
</gene>
<dbReference type="InterPro" id="IPR000674">
    <property type="entry name" value="Ald_Oxase/Xan_DH_a/b"/>
</dbReference>
<proteinExistence type="predicted"/>
<dbReference type="Pfam" id="PF02738">
    <property type="entry name" value="MoCoBD_1"/>
    <property type="match status" value="1"/>
</dbReference>
<dbReference type="AlphaFoldDB" id="A0A381P1U3"/>
<dbReference type="SUPFAM" id="SSF56003">
    <property type="entry name" value="Molybdenum cofactor-binding domain"/>
    <property type="match status" value="1"/>
</dbReference>
<dbReference type="InterPro" id="IPR037165">
    <property type="entry name" value="AldOxase/xan_DH_Mopterin-bd_sf"/>
</dbReference>
<name>A0A381P1U3_9ZZZZ</name>
<evidence type="ECO:0000256" key="2">
    <source>
        <dbReference type="ARBA" id="ARBA00023002"/>
    </source>
</evidence>